<sequence length="329" mass="36087">MLTLADIAPEGVLLAGAGRAILLQIAYPEIGYGVARHSDFANRPMDRLNATLSYIYALSSGSDDDVRIMQRAVNRAHAGVRNPPAVPSTPGTRRTPDASPRPAVAQNAPPAAVADTLRDPDARGAASGGAAVAQRAVNGGAGDTLRDREGSAPGPRAGDPHYDARDPQLQLWVAATLYDTALTVYETVYGELDDVSAERVYREYSRLGTTLQMPEHLWPATRAEFRAYFDETLERLRVDDTVRAVAGALLRAEKAPLVIRRAMPVARLVTVALLPEAVRREFGFAWSDARQRRFARLVRVGAPIYRVLPRGIRRWPQRRYVARIRADYA</sequence>
<dbReference type="PANTHER" id="PTHR36151">
    <property type="entry name" value="BLR2777 PROTEIN"/>
    <property type="match status" value="1"/>
</dbReference>
<evidence type="ECO:0000313" key="4">
    <source>
        <dbReference type="Proteomes" id="UP001165586"/>
    </source>
</evidence>
<feature type="compositionally biased region" description="Low complexity" evidence="1">
    <location>
        <begin position="123"/>
        <end position="137"/>
    </location>
</feature>
<reference evidence="3" key="1">
    <citation type="submission" date="2022-08" db="EMBL/GenBank/DDBJ databases">
        <authorList>
            <person name="Deng Y."/>
            <person name="Han X.-F."/>
            <person name="Zhang Y.-Q."/>
        </authorList>
    </citation>
    <scope>NUCLEOTIDE SEQUENCE</scope>
    <source>
        <strain evidence="3">CPCC 203386</strain>
    </source>
</reference>
<dbReference type="EMBL" id="JANLCJ010000002">
    <property type="protein sequence ID" value="MCS5733659.1"/>
    <property type="molecule type" value="Genomic_DNA"/>
</dbReference>
<dbReference type="InterPro" id="IPR018713">
    <property type="entry name" value="MPAB/Lcp_cat_dom"/>
</dbReference>
<protein>
    <submittedName>
        <fullName evidence="3">DUF2236 domain-containing protein</fullName>
    </submittedName>
</protein>
<feature type="compositionally biased region" description="Low complexity" evidence="1">
    <location>
        <begin position="100"/>
        <end position="114"/>
    </location>
</feature>
<comment type="caution">
    <text evidence="3">The sequence shown here is derived from an EMBL/GenBank/DDBJ whole genome shotgun (WGS) entry which is preliminary data.</text>
</comment>
<proteinExistence type="predicted"/>
<organism evidence="3 4">
    <name type="scientific">Herbiconiux daphne</name>
    <dbReference type="NCBI Taxonomy" id="2970914"/>
    <lineage>
        <taxon>Bacteria</taxon>
        <taxon>Bacillati</taxon>
        <taxon>Actinomycetota</taxon>
        <taxon>Actinomycetes</taxon>
        <taxon>Micrococcales</taxon>
        <taxon>Microbacteriaceae</taxon>
        <taxon>Herbiconiux</taxon>
    </lineage>
</organism>
<keyword evidence="4" id="KW-1185">Reference proteome</keyword>
<dbReference type="Pfam" id="PF09995">
    <property type="entry name" value="MPAB_Lcp_cat"/>
    <property type="match status" value="2"/>
</dbReference>
<evidence type="ECO:0000259" key="2">
    <source>
        <dbReference type="Pfam" id="PF09995"/>
    </source>
</evidence>
<feature type="domain" description="ER-bound oxygenase mpaB/mpaB'/Rubber oxygenase catalytic" evidence="2">
    <location>
        <begin position="157"/>
        <end position="300"/>
    </location>
</feature>
<feature type="region of interest" description="Disordered" evidence="1">
    <location>
        <begin position="74"/>
        <end position="164"/>
    </location>
</feature>
<dbReference type="Proteomes" id="UP001165586">
    <property type="component" value="Unassembled WGS sequence"/>
</dbReference>
<dbReference type="RefSeq" id="WP_259538476.1">
    <property type="nucleotide sequence ID" value="NZ_JANLCJ010000002.1"/>
</dbReference>
<evidence type="ECO:0000313" key="3">
    <source>
        <dbReference type="EMBL" id="MCS5733659.1"/>
    </source>
</evidence>
<gene>
    <name evidence="3" type="ORF">N1032_07895</name>
</gene>
<feature type="domain" description="ER-bound oxygenase mpaB/mpaB'/Rubber oxygenase catalytic" evidence="2">
    <location>
        <begin position="10"/>
        <end position="89"/>
    </location>
</feature>
<dbReference type="PANTHER" id="PTHR36151:SF3">
    <property type="entry name" value="ER-BOUND OXYGENASE MPAB_MPAB'_RUBBER OXYGENASE CATALYTIC DOMAIN-CONTAINING PROTEIN"/>
    <property type="match status" value="1"/>
</dbReference>
<accession>A0ABT2H165</accession>
<evidence type="ECO:0000256" key="1">
    <source>
        <dbReference type="SAM" id="MobiDB-lite"/>
    </source>
</evidence>
<name>A0ABT2H165_9MICO</name>